<proteinExistence type="predicted"/>
<evidence type="ECO:0000313" key="6">
    <source>
        <dbReference type="Proteomes" id="UP000642819"/>
    </source>
</evidence>
<gene>
    <name evidence="5" type="ORF">GCM10008096_18470</name>
</gene>
<evidence type="ECO:0000259" key="4">
    <source>
        <dbReference type="Pfam" id="PF22725"/>
    </source>
</evidence>
<name>A0ABQ3GJN7_9MICC</name>
<dbReference type="PANTHER" id="PTHR43818">
    <property type="entry name" value="BCDNA.GH03377"/>
    <property type="match status" value="1"/>
</dbReference>
<feature type="domain" description="Gfo/Idh/MocA-like oxidoreductase N-terminal" evidence="3">
    <location>
        <begin position="9"/>
        <end position="124"/>
    </location>
</feature>
<comment type="caution">
    <text evidence="5">The sequence shown here is derived from an EMBL/GenBank/DDBJ whole genome shotgun (WGS) entry which is preliminary data.</text>
</comment>
<reference evidence="6" key="1">
    <citation type="journal article" date="2019" name="Int. J. Syst. Evol. Microbiol.">
        <title>The Global Catalogue of Microorganisms (GCM) 10K type strain sequencing project: providing services to taxonomists for standard genome sequencing and annotation.</title>
        <authorList>
            <consortium name="The Broad Institute Genomics Platform"/>
            <consortium name="The Broad Institute Genome Sequencing Center for Infectious Disease"/>
            <person name="Wu L."/>
            <person name="Ma J."/>
        </authorList>
    </citation>
    <scope>NUCLEOTIDE SEQUENCE [LARGE SCALE GENOMIC DNA]</scope>
    <source>
        <strain evidence="6">KCTC 19466</strain>
    </source>
</reference>
<organism evidence="5 6">
    <name type="scientific">Zhihengliuella salsuginis</name>
    <dbReference type="NCBI Taxonomy" id="578222"/>
    <lineage>
        <taxon>Bacteria</taxon>
        <taxon>Bacillati</taxon>
        <taxon>Actinomycetota</taxon>
        <taxon>Actinomycetes</taxon>
        <taxon>Micrococcales</taxon>
        <taxon>Micrococcaceae</taxon>
        <taxon>Zhihengliuella</taxon>
    </lineage>
</organism>
<feature type="domain" description="GFO/IDH/MocA-like oxidoreductase" evidence="4">
    <location>
        <begin position="140"/>
        <end position="268"/>
    </location>
</feature>
<protein>
    <submittedName>
        <fullName evidence="5">Oxidoreductase</fullName>
    </submittedName>
</protein>
<dbReference type="Pfam" id="PF01408">
    <property type="entry name" value="GFO_IDH_MocA"/>
    <property type="match status" value="1"/>
</dbReference>
<keyword evidence="1" id="KW-0560">Oxidoreductase</keyword>
<dbReference type="EMBL" id="BMXK01000007">
    <property type="protein sequence ID" value="GHD07578.1"/>
    <property type="molecule type" value="Genomic_DNA"/>
</dbReference>
<keyword evidence="6" id="KW-1185">Reference proteome</keyword>
<dbReference type="InterPro" id="IPR050463">
    <property type="entry name" value="Gfo/Idh/MocA_oxidrdct_glycsds"/>
</dbReference>
<dbReference type="Gene3D" id="3.40.50.720">
    <property type="entry name" value="NAD(P)-binding Rossmann-like Domain"/>
    <property type="match status" value="1"/>
</dbReference>
<evidence type="ECO:0000256" key="1">
    <source>
        <dbReference type="ARBA" id="ARBA00023002"/>
    </source>
</evidence>
<dbReference type="Gene3D" id="3.30.360.10">
    <property type="entry name" value="Dihydrodipicolinate Reductase, domain 2"/>
    <property type="match status" value="1"/>
</dbReference>
<accession>A0ABQ3GJN7</accession>
<dbReference type="Proteomes" id="UP000642819">
    <property type="component" value="Unassembled WGS sequence"/>
</dbReference>
<dbReference type="RefSeq" id="WP_373287807.1">
    <property type="nucleotide sequence ID" value="NZ_BMXK01000007.1"/>
</dbReference>
<evidence type="ECO:0000259" key="3">
    <source>
        <dbReference type="Pfam" id="PF01408"/>
    </source>
</evidence>
<keyword evidence="2" id="KW-0520">NAD</keyword>
<dbReference type="InterPro" id="IPR055170">
    <property type="entry name" value="GFO_IDH_MocA-like_dom"/>
</dbReference>
<dbReference type="InterPro" id="IPR036291">
    <property type="entry name" value="NAD(P)-bd_dom_sf"/>
</dbReference>
<evidence type="ECO:0000256" key="2">
    <source>
        <dbReference type="ARBA" id="ARBA00023027"/>
    </source>
</evidence>
<dbReference type="Pfam" id="PF22725">
    <property type="entry name" value="GFO_IDH_MocA_C3"/>
    <property type="match status" value="1"/>
</dbReference>
<evidence type="ECO:0000313" key="5">
    <source>
        <dbReference type="EMBL" id="GHD07578.1"/>
    </source>
</evidence>
<dbReference type="PANTHER" id="PTHR43818:SF11">
    <property type="entry name" value="BCDNA.GH03377"/>
    <property type="match status" value="1"/>
</dbReference>
<dbReference type="InterPro" id="IPR000683">
    <property type="entry name" value="Gfo/Idh/MocA-like_OxRdtase_N"/>
</dbReference>
<sequence>MTSLNQRMGVGIVGAGTISDQYLENLTVFADIEVRFIADLDTDRAAEQAAKWSVDSSGTYDELLERDDIEIVVNLTIPAVHVEVALKAVAAGKHVWGEKPFALDLESGRELLAAAQAKGVRVAVAPDTFLGAGIQTGLRQVGSGAIGAPLTALALFQTPGPEAWHPSPEFLFARGAGPLFDLGPYYLTTLVQVFGPVDRVAAVGSRARETRLIGSGPKAGTEFPVEVPTHVSALLSFASGASAQCVFSFDSKLVRMGFVEIAGTEGTAVFPDPNEFDGDTVLHTGGGEPVVVPAAGSTYTRGTGIVELAQAIRAGRPERVPGELAFHVLDVMVSLAEAAETGAFVDVGSTVEPSAPLDPAWDPSVASS</sequence>
<dbReference type="SUPFAM" id="SSF51735">
    <property type="entry name" value="NAD(P)-binding Rossmann-fold domains"/>
    <property type="match status" value="1"/>
</dbReference>
<dbReference type="SUPFAM" id="SSF55347">
    <property type="entry name" value="Glyceraldehyde-3-phosphate dehydrogenase-like, C-terminal domain"/>
    <property type="match status" value="1"/>
</dbReference>